<organism evidence="1 2">
    <name type="scientific">Phytophthora cactorum</name>
    <dbReference type="NCBI Taxonomy" id="29920"/>
    <lineage>
        <taxon>Eukaryota</taxon>
        <taxon>Sar</taxon>
        <taxon>Stramenopiles</taxon>
        <taxon>Oomycota</taxon>
        <taxon>Peronosporomycetes</taxon>
        <taxon>Peronosporales</taxon>
        <taxon>Peronosporaceae</taxon>
        <taxon>Phytophthora</taxon>
    </lineage>
</organism>
<evidence type="ECO:0000313" key="2">
    <source>
        <dbReference type="Proteomes" id="UP000688947"/>
    </source>
</evidence>
<dbReference type="EMBL" id="JAENGZ010000687">
    <property type="protein sequence ID" value="KAG6955292.1"/>
    <property type="molecule type" value="Genomic_DNA"/>
</dbReference>
<protein>
    <submittedName>
        <fullName evidence="1">Uncharacterized protein</fullName>
    </submittedName>
</protein>
<gene>
    <name evidence="1" type="ORF">JG687_00011311</name>
</gene>
<sequence length="87" mass="9940">MPMENDYEYFVRDCYTGIITITGTPIALIYSEGLKSWADATVCSRNRQVWLLNIFLRVVQDKTQGNHHNHFVFESIDVGASRSVSRG</sequence>
<evidence type="ECO:0000313" key="1">
    <source>
        <dbReference type="EMBL" id="KAG6955292.1"/>
    </source>
</evidence>
<dbReference type="Proteomes" id="UP000688947">
    <property type="component" value="Unassembled WGS sequence"/>
</dbReference>
<accession>A0A8T1U6W2</accession>
<comment type="caution">
    <text evidence="1">The sequence shown here is derived from an EMBL/GenBank/DDBJ whole genome shotgun (WGS) entry which is preliminary data.</text>
</comment>
<name>A0A8T1U6W2_9STRA</name>
<proteinExistence type="predicted"/>
<reference evidence="1" key="1">
    <citation type="submission" date="2021-01" db="EMBL/GenBank/DDBJ databases">
        <title>Phytophthora aleatoria, a newly-described species from Pinus radiata is distinct from Phytophthora cactorum isolates based on comparative genomics.</title>
        <authorList>
            <person name="Mcdougal R."/>
            <person name="Panda P."/>
            <person name="Williams N."/>
            <person name="Studholme D.J."/>
        </authorList>
    </citation>
    <scope>NUCLEOTIDE SEQUENCE</scope>
    <source>
        <strain evidence="1">NZFS 3830</strain>
    </source>
</reference>
<dbReference type="AlphaFoldDB" id="A0A8T1U6W2"/>